<feature type="region of interest" description="Disordered" evidence="1">
    <location>
        <begin position="452"/>
        <end position="480"/>
    </location>
</feature>
<feature type="domain" description="Trigger factor ribosome-binding bacterial" evidence="2">
    <location>
        <begin position="1"/>
        <end position="147"/>
    </location>
</feature>
<gene>
    <name evidence="3" type="ORF">HMPREF0654_04975</name>
</gene>
<dbReference type="GO" id="GO:0043022">
    <property type="term" value="F:ribosome binding"/>
    <property type="evidence" value="ECO:0007669"/>
    <property type="project" value="TreeGrafter"/>
</dbReference>
<keyword evidence="3" id="KW-0413">Isomerase</keyword>
<dbReference type="GO" id="GO:0043335">
    <property type="term" value="P:protein unfolding"/>
    <property type="evidence" value="ECO:0007669"/>
    <property type="project" value="TreeGrafter"/>
</dbReference>
<dbReference type="GO" id="GO:0003755">
    <property type="term" value="F:peptidyl-prolyl cis-trans isomerase activity"/>
    <property type="evidence" value="ECO:0007669"/>
    <property type="project" value="TreeGrafter"/>
</dbReference>
<dbReference type="GO" id="GO:0044183">
    <property type="term" value="F:protein folding chaperone"/>
    <property type="evidence" value="ECO:0007669"/>
    <property type="project" value="TreeGrafter"/>
</dbReference>
<dbReference type="PIRSF" id="PIRSF003095">
    <property type="entry name" value="Trigger_factor"/>
    <property type="match status" value="1"/>
</dbReference>
<dbReference type="GO" id="GO:0051083">
    <property type="term" value="P:'de novo' cotranslational protein folding"/>
    <property type="evidence" value="ECO:0007669"/>
    <property type="project" value="TreeGrafter"/>
</dbReference>
<evidence type="ECO:0000313" key="3">
    <source>
        <dbReference type="EMBL" id="KGF49481.1"/>
    </source>
</evidence>
<dbReference type="InterPro" id="IPR036611">
    <property type="entry name" value="Trigger_fac_ribosome-bd_sf"/>
</dbReference>
<dbReference type="InterPro" id="IPR008881">
    <property type="entry name" value="Trigger_fac_ribosome-bd_bac"/>
</dbReference>
<dbReference type="SUPFAM" id="SSF102735">
    <property type="entry name" value="Trigger factor ribosome-binding domain"/>
    <property type="match status" value="1"/>
</dbReference>
<dbReference type="InterPro" id="IPR037041">
    <property type="entry name" value="Trigger_fac_C_sf"/>
</dbReference>
<sequence>MKISFENPDKINGLLTIVVEEADYKDDVEKALKDYRKRANMPGFRPGQVPMGLLKRQVGPQIKMDTINKFLGENLQKYIVDNKIHMLGQPMASEKQEAVELENPAPYTFMFDIAVAPEFNIELTSKDSIEYYDIKVDDKLIDQQVEMFASRAGHYDKAKEFDPEKRDMLKGDIRELDEKGNTLEGGVTVEGAVMMPQYIKVEDQKKLFDGCKLGDIITFNPRKAYPKSDAEISSLLKIDRKEVGNHIGDFTFQITEISRFVSAENNKELWDAIYGADANIKDEAGFRAAIAEGISKQLENDSNYKFMQDVRAYAEKKVGELKFPDELLKRIMQANNQDKDAEFIEKNFAPSINELKWHLIREKIAVANNIKVEDADVRESAIQMARAQFAQYGMDNVPEEYVNNYANEMLKKRETIDSLVEAALNRKLSAALKAVVKLKKKSVTMDEFNKLLAPEQEAAAEKPAKAKRTKKADKAEKEEK</sequence>
<dbReference type="EMBL" id="JRNR01000039">
    <property type="protein sequence ID" value="KGF49481.1"/>
    <property type="molecule type" value="Genomic_DNA"/>
</dbReference>
<dbReference type="RefSeq" id="WP_036883027.1">
    <property type="nucleotide sequence ID" value="NZ_JRNR01000039.1"/>
</dbReference>
<name>A0A096ARX6_9BACT</name>
<evidence type="ECO:0000259" key="2">
    <source>
        <dbReference type="Pfam" id="PF05697"/>
    </source>
</evidence>
<comment type="caution">
    <text evidence="3">The sequence shown here is derived from an EMBL/GenBank/DDBJ whole genome shotgun (WGS) entry which is preliminary data.</text>
</comment>
<evidence type="ECO:0000256" key="1">
    <source>
        <dbReference type="SAM" id="MobiDB-lite"/>
    </source>
</evidence>
<dbReference type="AlphaFoldDB" id="A0A096ARX6"/>
<protein>
    <submittedName>
        <fullName evidence="3">Peptidylprolyl isomerase</fullName>
    </submittedName>
</protein>
<reference evidence="3 4" key="1">
    <citation type="submission" date="2014-07" db="EMBL/GenBank/DDBJ databases">
        <authorList>
            <person name="McCorrison J."/>
            <person name="Sanka R."/>
            <person name="Torralba M."/>
            <person name="Gillis M."/>
            <person name="Haft D.H."/>
            <person name="Methe B."/>
            <person name="Sutton G."/>
            <person name="Nelson K.E."/>
        </authorList>
    </citation>
    <scope>NUCLEOTIDE SEQUENCE [LARGE SCALE GENOMIC DNA]</scope>
    <source>
        <strain evidence="3 4">DNF00882</strain>
    </source>
</reference>
<dbReference type="PANTHER" id="PTHR30560">
    <property type="entry name" value="TRIGGER FACTOR CHAPERONE AND PEPTIDYL-PROLYL CIS/TRANS ISOMERASE"/>
    <property type="match status" value="1"/>
</dbReference>
<evidence type="ECO:0000313" key="4">
    <source>
        <dbReference type="Proteomes" id="UP000029538"/>
    </source>
</evidence>
<proteinExistence type="predicted"/>
<dbReference type="Proteomes" id="UP000029538">
    <property type="component" value="Unassembled WGS sequence"/>
</dbReference>
<dbReference type="GO" id="GO:0015031">
    <property type="term" value="P:protein transport"/>
    <property type="evidence" value="ECO:0007669"/>
    <property type="project" value="InterPro"/>
</dbReference>
<dbReference type="InterPro" id="IPR027304">
    <property type="entry name" value="Trigger_fact/SurA_dom_sf"/>
</dbReference>
<dbReference type="NCBIfam" id="TIGR00115">
    <property type="entry name" value="tig"/>
    <property type="match status" value="1"/>
</dbReference>
<dbReference type="PANTHER" id="PTHR30560:SF3">
    <property type="entry name" value="TRIGGER FACTOR-LIKE PROTEIN TIG, CHLOROPLASTIC"/>
    <property type="match status" value="1"/>
</dbReference>
<dbReference type="Gene3D" id="1.10.3120.10">
    <property type="entry name" value="Trigger factor, C-terminal domain"/>
    <property type="match status" value="1"/>
</dbReference>
<dbReference type="Gene3D" id="3.30.70.1050">
    <property type="entry name" value="Trigger factor ribosome-binding domain"/>
    <property type="match status" value="1"/>
</dbReference>
<accession>A0A096ARX6</accession>
<dbReference type="SUPFAM" id="SSF109998">
    <property type="entry name" value="Triger factor/SurA peptide-binding domain-like"/>
    <property type="match status" value="1"/>
</dbReference>
<dbReference type="Pfam" id="PF05697">
    <property type="entry name" value="Trigger_N"/>
    <property type="match status" value="1"/>
</dbReference>
<organism evidence="3 4">
    <name type="scientific">Prevotella disiens DNF00882</name>
    <dbReference type="NCBI Taxonomy" id="1401075"/>
    <lineage>
        <taxon>Bacteria</taxon>
        <taxon>Pseudomonadati</taxon>
        <taxon>Bacteroidota</taxon>
        <taxon>Bacteroidia</taxon>
        <taxon>Bacteroidales</taxon>
        <taxon>Prevotellaceae</taxon>
        <taxon>Prevotella</taxon>
    </lineage>
</organism>
<dbReference type="InterPro" id="IPR005215">
    <property type="entry name" value="Trig_fac"/>
</dbReference>